<evidence type="ECO:0000256" key="10">
    <source>
        <dbReference type="ARBA" id="ARBA00022771"/>
    </source>
</evidence>
<evidence type="ECO:0000256" key="18">
    <source>
        <dbReference type="ARBA" id="ARBA00030638"/>
    </source>
</evidence>
<keyword evidence="17 23" id="KW-0326">Glycosidase</keyword>
<dbReference type="PANTHER" id="PTHR22993:SF9">
    <property type="entry name" value="FORMAMIDOPYRIMIDINE-DNA GLYCOSYLASE"/>
    <property type="match status" value="1"/>
</dbReference>
<dbReference type="EC" id="3.2.2.23" evidence="5"/>
<dbReference type="Gene3D" id="1.10.8.50">
    <property type="match status" value="1"/>
</dbReference>
<dbReference type="InterPro" id="IPR020629">
    <property type="entry name" value="FPG_Glyclase"/>
</dbReference>
<evidence type="ECO:0000259" key="21">
    <source>
        <dbReference type="PROSITE" id="PS51066"/>
    </source>
</evidence>
<evidence type="ECO:0000256" key="2">
    <source>
        <dbReference type="ARBA" id="ARBA00001947"/>
    </source>
</evidence>
<evidence type="ECO:0000256" key="19">
    <source>
        <dbReference type="ARBA" id="ARBA00044632"/>
    </source>
</evidence>
<evidence type="ECO:0000256" key="14">
    <source>
        <dbReference type="ARBA" id="ARBA00023204"/>
    </source>
</evidence>
<dbReference type="InterPro" id="IPR000214">
    <property type="entry name" value="Znf_DNA_glyclase/AP_lyase"/>
</dbReference>
<keyword evidence="15 23" id="KW-0456">Lyase</keyword>
<evidence type="ECO:0000256" key="9">
    <source>
        <dbReference type="ARBA" id="ARBA00022763"/>
    </source>
</evidence>
<dbReference type="InterPro" id="IPR012319">
    <property type="entry name" value="FPG_cat"/>
</dbReference>
<accession>A0ABN8HFM4</accession>
<dbReference type="SMART" id="SM00898">
    <property type="entry name" value="Fapy_DNA_glyco"/>
    <property type="match status" value="1"/>
</dbReference>
<dbReference type="Proteomes" id="UP001295463">
    <property type="component" value="Chromosome"/>
</dbReference>
<evidence type="ECO:0000256" key="4">
    <source>
        <dbReference type="ARBA" id="ARBA00011245"/>
    </source>
</evidence>
<dbReference type="PANTHER" id="PTHR22993">
    <property type="entry name" value="FORMAMIDOPYRIMIDINE-DNA GLYCOSYLASE"/>
    <property type="match status" value="1"/>
</dbReference>
<evidence type="ECO:0000256" key="3">
    <source>
        <dbReference type="ARBA" id="ARBA00009409"/>
    </source>
</evidence>
<evidence type="ECO:0000256" key="17">
    <source>
        <dbReference type="ARBA" id="ARBA00023295"/>
    </source>
</evidence>
<dbReference type="GO" id="GO:0008534">
    <property type="term" value="F:oxidized purine nucleobase lesion DNA N-glycosylase activity"/>
    <property type="evidence" value="ECO:0007669"/>
    <property type="project" value="UniProtKB-EC"/>
</dbReference>
<keyword evidence="8" id="KW-0479">Metal-binding</keyword>
<dbReference type="InterPro" id="IPR035937">
    <property type="entry name" value="FPG_N"/>
</dbReference>
<feature type="domain" description="FPG-type" evidence="21">
    <location>
        <begin position="235"/>
        <end position="269"/>
    </location>
</feature>
<evidence type="ECO:0000313" key="24">
    <source>
        <dbReference type="Proteomes" id="UP001295463"/>
    </source>
</evidence>
<name>A0ABN8HFM4_9BACT</name>
<comment type="subunit">
    <text evidence="4">Monomer.</text>
</comment>
<dbReference type="Pfam" id="PF06831">
    <property type="entry name" value="H2TH"/>
    <property type="match status" value="1"/>
</dbReference>
<evidence type="ECO:0000256" key="5">
    <source>
        <dbReference type="ARBA" id="ARBA00012024"/>
    </source>
</evidence>
<dbReference type="GO" id="GO:0140078">
    <property type="term" value="F:class I DNA-(apurinic or apyrimidinic site) endonuclease activity"/>
    <property type="evidence" value="ECO:0007669"/>
    <property type="project" value="UniProtKB-EC"/>
</dbReference>
<dbReference type="Pfam" id="PF01149">
    <property type="entry name" value="Fapy_DNA_glyco"/>
    <property type="match status" value="1"/>
</dbReference>
<dbReference type="RefSeq" id="WP_305732437.1">
    <property type="nucleotide sequence ID" value="NZ_OW150024.1"/>
</dbReference>
<comment type="similarity">
    <text evidence="3">Belongs to the FPG family.</text>
</comment>
<keyword evidence="9" id="KW-0227">DNA damage</keyword>
<dbReference type="InterPro" id="IPR015886">
    <property type="entry name" value="H2TH_FPG"/>
</dbReference>
<keyword evidence="13" id="KW-0238">DNA-binding</keyword>
<keyword evidence="14" id="KW-0234">DNA repair</keyword>
<feature type="domain" description="Formamidopyrimidine-DNA glycosylase catalytic" evidence="22">
    <location>
        <begin position="2"/>
        <end position="122"/>
    </location>
</feature>
<evidence type="ECO:0000256" key="12">
    <source>
        <dbReference type="ARBA" id="ARBA00022833"/>
    </source>
</evidence>
<dbReference type="PROSITE" id="PS01242">
    <property type="entry name" value="ZF_FPG_1"/>
    <property type="match status" value="1"/>
</dbReference>
<dbReference type="EC" id="4.2.99.18" evidence="6"/>
<dbReference type="NCBIfam" id="TIGR00577">
    <property type="entry name" value="fpg"/>
    <property type="match status" value="1"/>
</dbReference>
<evidence type="ECO:0000256" key="1">
    <source>
        <dbReference type="ARBA" id="ARBA00001668"/>
    </source>
</evidence>
<dbReference type="SUPFAM" id="SSF46946">
    <property type="entry name" value="S13-like H2TH domain"/>
    <property type="match status" value="1"/>
</dbReference>
<dbReference type="PROSITE" id="PS51066">
    <property type="entry name" value="ZF_FPG_2"/>
    <property type="match status" value="1"/>
</dbReference>
<gene>
    <name evidence="23" type="ORF">GEAMG1_1791</name>
</gene>
<dbReference type="CDD" id="cd08966">
    <property type="entry name" value="EcFpg-like_N"/>
    <property type="match status" value="1"/>
</dbReference>
<dbReference type="EMBL" id="OW150024">
    <property type="protein sequence ID" value="CAH2031623.1"/>
    <property type="molecule type" value="Genomic_DNA"/>
</dbReference>
<comment type="catalytic activity">
    <reaction evidence="19">
        <text>2'-deoxyribonucleotide-(2'-deoxyribose 5'-phosphate)-2'-deoxyribonucleotide-DNA = a 3'-end 2'-deoxyribonucleotide-(2,3-dehydro-2,3-deoxyribose 5'-phosphate)-DNA + a 5'-end 5'-phospho-2'-deoxyribonucleoside-DNA + H(+)</text>
        <dbReference type="Rhea" id="RHEA:66592"/>
        <dbReference type="Rhea" id="RHEA-COMP:13180"/>
        <dbReference type="Rhea" id="RHEA-COMP:16897"/>
        <dbReference type="Rhea" id="RHEA-COMP:17067"/>
        <dbReference type="ChEBI" id="CHEBI:15378"/>
        <dbReference type="ChEBI" id="CHEBI:136412"/>
        <dbReference type="ChEBI" id="CHEBI:157695"/>
        <dbReference type="ChEBI" id="CHEBI:167181"/>
        <dbReference type="EC" id="4.2.99.18"/>
    </reaction>
</comment>
<reference evidence="23 24" key="1">
    <citation type="submission" date="2022-03" db="EMBL/GenBank/DDBJ databases">
        <authorList>
            <person name="Koch H."/>
        </authorList>
    </citation>
    <scope>NUCLEOTIDE SEQUENCE [LARGE SCALE GENOMIC DNA]</scope>
    <source>
        <strain evidence="23 24">G1</strain>
    </source>
</reference>
<dbReference type="SUPFAM" id="SSF57716">
    <property type="entry name" value="Glucocorticoid receptor-like (DNA-binding domain)"/>
    <property type="match status" value="1"/>
</dbReference>
<evidence type="ECO:0000313" key="23">
    <source>
        <dbReference type="EMBL" id="CAH2031623.1"/>
    </source>
</evidence>
<dbReference type="SMART" id="SM01232">
    <property type="entry name" value="H2TH"/>
    <property type="match status" value="1"/>
</dbReference>
<keyword evidence="24" id="KW-1185">Reference proteome</keyword>
<comment type="cofactor">
    <cofactor evidence="2">
        <name>Zn(2+)</name>
        <dbReference type="ChEBI" id="CHEBI:29105"/>
    </cofactor>
</comment>
<evidence type="ECO:0000256" key="13">
    <source>
        <dbReference type="ARBA" id="ARBA00023125"/>
    </source>
</evidence>
<dbReference type="Gene3D" id="3.20.190.10">
    <property type="entry name" value="MutM-like, N-terminal"/>
    <property type="match status" value="1"/>
</dbReference>
<keyword evidence="12" id="KW-0862">Zinc</keyword>
<evidence type="ECO:0000256" key="7">
    <source>
        <dbReference type="ARBA" id="ARBA00016240"/>
    </source>
</evidence>
<keyword evidence="10 20" id="KW-0863">Zinc-finger</keyword>
<sequence>MPELPEVESVLRSLRDAPVSLIGRSVYETRILRDGVIEGDREQFTRAMTGAVFQEIVRHGKYLFFRFTPYCATSSGWMVLHLRMTGRLFLVPAEQAQERHTRLCLLLDRGLALRFDDPRAFGRAGLLEHPRSVTRRLGPDGLTIRHDELLRRLTVQRRQLKPLLLDQGFVAGVGNIYADELLFRARLHPLRSADSLCPDERERLCRALTAVLHQAVEAKGANIDGVFEAGRFPVAVYGRGGLPCPVCGTAIRRERLAGRGTHYCPACQRLA</sequence>
<dbReference type="Pfam" id="PF06827">
    <property type="entry name" value="zf-FPG_IleRS"/>
    <property type="match status" value="1"/>
</dbReference>
<keyword evidence="16" id="KW-0511">Multifunctional enzyme</keyword>
<organism evidence="23 24">
    <name type="scientific">Trichlorobacter ammonificans</name>
    <dbReference type="NCBI Taxonomy" id="2916410"/>
    <lineage>
        <taxon>Bacteria</taxon>
        <taxon>Pseudomonadati</taxon>
        <taxon>Thermodesulfobacteriota</taxon>
        <taxon>Desulfuromonadia</taxon>
        <taxon>Geobacterales</taxon>
        <taxon>Geobacteraceae</taxon>
        <taxon>Trichlorobacter</taxon>
    </lineage>
</organism>
<evidence type="ECO:0000256" key="8">
    <source>
        <dbReference type="ARBA" id="ARBA00022723"/>
    </source>
</evidence>
<dbReference type="InterPro" id="IPR015887">
    <property type="entry name" value="DNA_glyclase_Znf_dom_DNA_BS"/>
</dbReference>
<evidence type="ECO:0000256" key="20">
    <source>
        <dbReference type="PROSITE-ProRule" id="PRU00391"/>
    </source>
</evidence>
<dbReference type="InterPro" id="IPR010979">
    <property type="entry name" value="Ribosomal_uS13-like_H2TH"/>
</dbReference>
<evidence type="ECO:0000256" key="11">
    <source>
        <dbReference type="ARBA" id="ARBA00022801"/>
    </source>
</evidence>
<comment type="catalytic activity">
    <reaction evidence="1">
        <text>Hydrolysis of DNA containing ring-opened 7-methylguanine residues, releasing 2,6-diamino-4-hydroxy-5-(N-methyl)formamidopyrimidine.</text>
        <dbReference type="EC" id="3.2.2.23"/>
    </reaction>
</comment>
<dbReference type="PROSITE" id="PS51068">
    <property type="entry name" value="FPG_CAT"/>
    <property type="match status" value="1"/>
</dbReference>
<evidence type="ECO:0000259" key="22">
    <source>
        <dbReference type="PROSITE" id="PS51068"/>
    </source>
</evidence>
<evidence type="ECO:0000256" key="16">
    <source>
        <dbReference type="ARBA" id="ARBA00023268"/>
    </source>
</evidence>
<protein>
    <recommendedName>
        <fullName evidence="7">Formamidopyrimidine-DNA glycosylase</fullName>
        <ecNumber evidence="5">3.2.2.23</ecNumber>
        <ecNumber evidence="6">4.2.99.18</ecNumber>
    </recommendedName>
    <alternativeName>
        <fullName evidence="18">DNA-(apurinic or apyrimidinic site) lyase MutM</fullName>
    </alternativeName>
</protein>
<evidence type="ECO:0000256" key="15">
    <source>
        <dbReference type="ARBA" id="ARBA00023239"/>
    </source>
</evidence>
<proteinExistence type="inferred from homology"/>
<dbReference type="NCBIfam" id="NF002211">
    <property type="entry name" value="PRK01103.1"/>
    <property type="match status" value="1"/>
</dbReference>
<keyword evidence="11 23" id="KW-0378">Hydrolase</keyword>
<evidence type="ECO:0000256" key="6">
    <source>
        <dbReference type="ARBA" id="ARBA00012720"/>
    </source>
</evidence>
<dbReference type="InterPro" id="IPR010663">
    <property type="entry name" value="Znf_FPG/IleRS"/>
</dbReference>
<dbReference type="SUPFAM" id="SSF81624">
    <property type="entry name" value="N-terminal domain of MutM-like DNA repair proteins"/>
    <property type="match status" value="1"/>
</dbReference>